<dbReference type="Proteomes" id="UP001233999">
    <property type="component" value="Unassembled WGS sequence"/>
</dbReference>
<dbReference type="GO" id="GO:0009166">
    <property type="term" value="P:nucleotide catabolic process"/>
    <property type="evidence" value="ECO:0007669"/>
    <property type="project" value="InterPro"/>
</dbReference>
<keyword evidence="6" id="KW-1185">Reference proteome</keyword>
<evidence type="ECO:0000256" key="3">
    <source>
        <dbReference type="ARBA" id="ARBA00012643"/>
    </source>
</evidence>
<comment type="caution">
    <text evidence="5">The sequence shown here is derived from an EMBL/GenBank/DDBJ whole genome shotgun (WGS) entry which is preliminary data.</text>
</comment>
<feature type="non-terminal residue" evidence="5">
    <location>
        <position position="1"/>
    </location>
</feature>
<evidence type="ECO:0000256" key="1">
    <source>
        <dbReference type="ARBA" id="ARBA00000815"/>
    </source>
</evidence>
<dbReference type="InterPro" id="IPR036907">
    <property type="entry name" value="5'-Nucleotdase_C_sf"/>
</dbReference>
<dbReference type="SUPFAM" id="SSF55816">
    <property type="entry name" value="5'-nucleotidase (syn. UDP-sugar hydrolase), C-terminal domain"/>
    <property type="match status" value="1"/>
</dbReference>
<dbReference type="PANTHER" id="PTHR11575">
    <property type="entry name" value="5'-NUCLEOTIDASE-RELATED"/>
    <property type="match status" value="1"/>
</dbReference>
<feature type="domain" description="5'-Nucleotidase C-terminal" evidence="4">
    <location>
        <begin position="358"/>
        <end position="496"/>
    </location>
</feature>
<dbReference type="InterPro" id="IPR008334">
    <property type="entry name" value="5'-Nucleotdase_C"/>
</dbReference>
<dbReference type="GO" id="GO:0008253">
    <property type="term" value="F:5'-nucleotidase activity"/>
    <property type="evidence" value="ECO:0007669"/>
    <property type="project" value="UniProtKB-EC"/>
</dbReference>
<proteinExistence type="inferred from homology"/>
<dbReference type="InterPro" id="IPR006179">
    <property type="entry name" value="5_nucleotidase/apyrase"/>
</dbReference>
<reference evidence="5" key="2">
    <citation type="submission" date="2023-05" db="EMBL/GenBank/DDBJ databases">
        <authorList>
            <person name="Fouks B."/>
        </authorList>
    </citation>
    <scope>NUCLEOTIDE SEQUENCE</scope>
    <source>
        <strain evidence="5">Stay&amp;Tobe</strain>
        <tissue evidence="5">Testes</tissue>
    </source>
</reference>
<sequence>QSTGNGTTNPSPNETTVATTLVSVETNKSESNITEVSPKGTTPAPLPSNVLAVYFVNDMQYDFFPVHSNNSICYAEDNVTDCVGGVGRLRSYVNNQIENSANSLWLDAGNTLGGEWFKILKYKTAHEAIKLLNFSAMTVSADVFQYGQEAGEEFLKELNSTVVVSNMDIPDVLKTASYSIGKCNISVIGFLDNTTFDSGMSIAVKNITEAITQTINETYSKQNSSSHVITIVLGSTSRENANLIARTIDGIDILLYSGNCTTAENSTDEYMCWDQVNKTNGNTSYVYSMAMNHSEIEARFLVGQLKIIVKDDCNVENVTHDYYNYFNHTDDLWMLNLTQVAELASLEDKLTENSKNLSGESESCNHSECSLGNLIADSMLKALVDDMWCENGTRLAVFPAALFQGNNTLLQGNITAKALYDLLSEDSFLYTVTLTAVQLREMLTISLNSKLESNTTDFLHVSYLLDVEYNKTADNFVNVISIKTVVDDSNSMKLVSIDSNNNKTFYNVLVPYKLLKMDNYKKLFAGLNESMIMYHNVTVIQAVIKTINNTGFLTLPIVGIRQQEIESPENEVLPECSSDEGTTILITLVVTVIVLGACLESGGIFLKEEEVAQARLWQ</sequence>
<reference evidence="5" key="1">
    <citation type="journal article" date="2023" name="IScience">
        <title>Live-bearing cockroach genome reveals convergent evolutionary mechanisms linked to viviparity in insects and beyond.</title>
        <authorList>
            <person name="Fouks B."/>
            <person name="Harrison M.C."/>
            <person name="Mikhailova A.A."/>
            <person name="Marchal E."/>
            <person name="English S."/>
            <person name="Carruthers M."/>
            <person name="Jennings E.C."/>
            <person name="Chiamaka E.L."/>
            <person name="Frigard R.A."/>
            <person name="Pippel M."/>
            <person name="Attardo G.M."/>
            <person name="Benoit J.B."/>
            <person name="Bornberg-Bauer E."/>
            <person name="Tobe S.S."/>
        </authorList>
    </citation>
    <scope>NUCLEOTIDE SEQUENCE</scope>
    <source>
        <strain evidence="5">Stay&amp;Tobe</strain>
    </source>
</reference>
<gene>
    <name evidence="5" type="ORF">L9F63_024184</name>
</gene>
<dbReference type="PANTHER" id="PTHR11575:SF24">
    <property type="entry name" value="5'-NUCLEOTIDASE"/>
    <property type="match status" value="1"/>
</dbReference>
<comment type="catalytic activity">
    <reaction evidence="1">
        <text>a ribonucleoside 5'-phosphate + H2O = a ribonucleoside + phosphate</text>
        <dbReference type="Rhea" id="RHEA:12484"/>
        <dbReference type="ChEBI" id="CHEBI:15377"/>
        <dbReference type="ChEBI" id="CHEBI:18254"/>
        <dbReference type="ChEBI" id="CHEBI:43474"/>
        <dbReference type="ChEBI" id="CHEBI:58043"/>
        <dbReference type="EC" id="3.1.3.5"/>
    </reaction>
</comment>
<evidence type="ECO:0000259" key="4">
    <source>
        <dbReference type="Pfam" id="PF02872"/>
    </source>
</evidence>
<dbReference type="EMBL" id="JASPKZ010008227">
    <property type="protein sequence ID" value="KAJ9580638.1"/>
    <property type="molecule type" value="Genomic_DNA"/>
</dbReference>
<dbReference type="AlphaFoldDB" id="A0AAD7ZHI0"/>
<dbReference type="InterPro" id="IPR029052">
    <property type="entry name" value="Metallo-depent_PP-like"/>
</dbReference>
<dbReference type="EC" id="3.1.3.5" evidence="3"/>
<dbReference type="Pfam" id="PF02872">
    <property type="entry name" value="5_nucleotid_C"/>
    <property type="match status" value="1"/>
</dbReference>
<dbReference type="Gene3D" id="3.90.780.10">
    <property type="entry name" value="5'-Nucleotidase, C-terminal domain"/>
    <property type="match status" value="1"/>
</dbReference>
<comment type="similarity">
    <text evidence="2">Belongs to the 5'-nucleotidase family.</text>
</comment>
<dbReference type="SUPFAM" id="SSF56300">
    <property type="entry name" value="Metallo-dependent phosphatases"/>
    <property type="match status" value="1"/>
</dbReference>
<evidence type="ECO:0000256" key="2">
    <source>
        <dbReference type="ARBA" id="ARBA00006654"/>
    </source>
</evidence>
<accession>A0AAD7ZHI0</accession>
<evidence type="ECO:0000313" key="6">
    <source>
        <dbReference type="Proteomes" id="UP001233999"/>
    </source>
</evidence>
<evidence type="ECO:0000313" key="5">
    <source>
        <dbReference type="EMBL" id="KAJ9580638.1"/>
    </source>
</evidence>
<dbReference type="Gene3D" id="3.60.21.10">
    <property type="match status" value="1"/>
</dbReference>
<organism evidence="5 6">
    <name type="scientific">Diploptera punctata</name>
    <name type="common">Pacific beetle cockroach</name>
    <dbReference type="NCBI Taxonomy" id="6984"/>
    <lineage>
        <taxon>Eukaryota</taxon>
        <taxon>Metazoa</taxon>
        <taxon>Ecdysozoa</taxon>
        <taxon>Arthropoda</taxon>
        <taxon>Hexapoda</taxon>
        <taxon>Insecta</taxon>
        <taxon>Pterygota</taxon>
        <taxon>Neoptera</taxon>
        <taxon>Polyneoptera</taxon>
        <taxon>Dictyoptera</taxon>
        <taxon>Blattodea</taxon>
        <taxon>Blaberoidea</taxon>
        <taxon>Blaberidae</taxon>
        <taxon>Diplopterinae</taxon>
        <taxon>Diploptera</taxon>
    </lineage>
</organism>
<protein>
    <recommendedName>
        <fullName evidence="3">5'-nucleotidase</fullName>
        <ecNumber evidence="3">3.1.3.5</ecNumber>
    </recommendedName>
</protein>
<name>A0AAD7ZHI0_DIPPU</name>